<keyword evidence="3" id="KW-0812">Transmembrane</keyword>
<evidence type="ECO:0000313" key="4">
    <source>
        <dbReference type="EMBL" id="KAF1828525.1"/>
    </source>
</evidence>
<feature type="compositionally biased region" description="Low complexity" evidence="2">
    <location>
        <begin position="577"/>
        <end position="586"/>
    </location>
</feature>
<dbReference type="EMBL" id="ML975534">
    <property type="protein sequence ID" value="KAF1828525.1"/>
    <property type="molecule type" value="Genomic_DNA"/>
</dbReference>
<sequence length="951" mass="107544">MAEAVLHLVQNELFYTAGLAVIAALPKFAPYWQQVVYPATSPEQFQLSSAVAETPIAQTATSFAQPTTLTSTSKSTVSKSTTLTDQVYQTILTTRTATHTATTTTTVPHTATTTITIPHTIRDTVTEQITSCVSTSIDRRWLTKWAHYPMDTPPPPWTPMPTSGTFSETTVHPPADQSHNFWKWLAGVLFVLLAISLFALRLLVTSDFVDRRLREAGKDLNALSTSYNTKKRDWETERAHHKELLAAALKGKNAAVQALHDKDQEWRKECETVKDRDAVLLELRFYKTRGEKLDEDTMIERIIDHQRAAGVETARVHQLELSNESDAQSAKIRQLEKQSAELKDNIKALLNKHYVEGVDKGFQQLLDERAREVRRLREHLKFNKSDESMTARKDTVVELEAEVNRLQPFALKTVELEKKLGAALKDLEVVKEEEKKKGEELTKLRNEGKTLNINTTTDLEDHIKSLKSTIEAKEATEKKRSAQIKTLETDLSAKDLEEKKLSAELTVLNDKLQAQQAKDTTEKERSARIKRLETDLSNRDLKEKKLLDEIAILNEKLQARGSKEKDALEQCQPIKARPTYPGPRSGYYRRRSDGAPSESGDHRFQSRRDRGKQALEGLKKEISTYKSAADLGNQTLQKQNRRIQELEAQAVAGKQMADSLRQQIDASRSQAGTGNQAEIKMRDQTIQKRDRRIQDLEARLMVSKQNIDQLGQQIVKLRAQDSRAGSQANDGNMTELMKKVVDLGVKIESLQRDKTRLESEVLARRKEITQLRASDDEKDKTIRNQREQLYGADPHEIRNLQQELKSQQDQCETELAGLKADLADANAKLEQQEQQEKAKLDAKEAEISALMNTQSASELTGLRFTNEALRKRQAEFDAQYRATRKELGDRIKTLEAQIKWYEKEMKELRDPGAAAQAQAQAQASDEAMDTEGGLSLDDHIQNAFEGDSPPK</sequence>
<keyword evidence="1" id="KW-0175">Coiled coil</keyword>
<keyword evidence="5" id="KW-1185">Reference proteome</keyword>
<feature type="region of interest" description="Disordered" evidence="2">
    <location>
        <begin position="561"/>
        <end position="611"/>
    </location>
</feature>
<keyword evidence="3" id="KW-1133">Transmembrane helix</keyword>
<name>A0A6A5JVU4_9PLEO</name>
<protein>
    <submittedName>
        <fullName evidence="4">Uncharacterized protein</fullName>
    </submittedName>
</protein>
<feature type="transmembrane region" description="Helical" evidence="3">
    <location>
        <begin position="181"/>
        <end position="204"/>
    </location>
</feature>
<keyword evidence="3" id="KW-0472">Membrane</keyword>
<proteinExistence type="predicted"/>
<dbReference type="Proteomes" id="UP000800040">
    <property type="component" value="Unassembled WGS sequence"/>
</dbReference>
<dbReference type="AlphaFoldDB" id="A0A6A5JVU4"/>
<feature type="compositionally biased region" description="Basic and acidic residues" evidence="2">
    <location>
        <begin position="599"/>
        <end position="611"/>
    </location>
</feature>
<evidence type="ECO:0000256" key="1">
    <source>
        <dbReference type="SAM" id="Coils"/>
    </source>
</evidence>
<feature type="compositionally biased region" description="Low complexity" evidence="2">
    <location>
        <begin position="913"/>
        <end position="923"/>
    </location>
</feature>
<reference evidence="4" key="1">
    <citation type="submission" date="2020-01" db="EMBL/GenBank/DDBJ databases">
        <authorList>
            <consortium name="DOE Joint Genome Institute"/>
            <person name="Haridas S."/>
            <person name="Albert R."/>
            <person name="Binder M."/>
            <person name="Bloem J."/>
            <person name="Labutti K."/>
            <person name="Salamov A."/>
            <person name="Andreopoulos B."/>
            <person name="Baker S.E."/>
            <person name="Barry K."/>
            <person name="Bills G."/>
            <person name="Bluhm B.H."/>
            <person name="Cannon C."/>
            <person name="Castanera R."/>
            <person name="Culley D.E."/>
            <person name="Daum C."/>
            <person name="Ezra D."/>
            <person name="Gonzalez J.B."/>
            <person name="Henrissat B."/>
            <person name="Kuo A."/>
            <person name="Liang C."/>
            <person name="Lipzen A."/>
            <person name="Lutzoni F."/>
            <person name="Magnuson J."/>
            <person name="Mondo S."/>
            <person name="Nolan M."/>
            <person name="Ohm R."/>
            <person name="Pangilinan J."/>
            <person name="Park H.-J."/>
            <person name="Ramirez L."/>
            <person name="Alfaro M."/>
            <person name="Sun H."/>
            <person name="Tritt A."/>
            <person name="Yoshinaga Y."/>
            <person name="Zwiers L.-H."/>
            <person name="Turgeon B.G."/>
            <person name="Goodwin S.B."/>
            <person name="Spatafora J.W."/>
            <person name="Crous P.W."/>
            <person name="Grigoriev I.V."/>
        </authorList>
    </citation>
    <scope>NUCLEOTIDE SEQUENCE</scope>
    <source>
        <strain evidence="4">P77</strain>
    </source>
</reference>
<evidence type="ECO:0000256" key="3">
    <source>
        <dbReference type="SAM" id="Phobius"/>
    </source>
</evidence>
<evidence type="ECO:0000313" key="5">
    <source>
        <dbReference type="Proteomes" id="UP000800040"/>
    </source>
</evidence>
<evidence type="ECO:0000256" key="2">
    <source>
        <dbReference type="SAM" id="MobiDB-lite"/>
    </source>
</evidence>
<feature type="coiled-coil region" evidence="1">
    <location>
        <begin position="318"/>
        <end position="352"/>
    </location>
</feature>
<feature type="region of interest" description="Disordered" evidence="2">
    <location>
        <begin position="908"/>
        <end position="951"/>
    </location>
</feature>
<feature type="coiled-coil region" evidence="1">
    <location>
        <begin position="797"/>
        <end position="853"/>
    </location>
</feature>
<organism evidence="4 5">
    <name type="scientific">Decorospora gaudefroyi</name>
    <dbReference type="NCBI Taxonomy" id="184978"/>
    <lineage>
        <taxon>Eukaryota</taxon>
        <taxon>Fungi</taxon>
        <taxon>Dikarya</taxon>
        <taxon>Ascomycota</taxon>
        <taxon>Pezizomycotina</taxon>
        <taxon>Dothideomycetes</taxon>
        <taxon>Pleosporomycetidae</taxon>
        <taxon>Pleosporales</taxon>
        <taxon>Pleosporineae</taxon>
        <taxon>Pleosporaceae</taxon>
        <taxon>Decorospora</taxon>
    </lineage>
</organism>
<feature type="coiled-coil region" evidence="1">
    <location>
        <begin position="629"/>
        <end position="767"/>
    </location>
</feature>
<gene>
    <name evidence="4" type="ORF">BDW02DRAFT_603342</name>
</gene>
<accession>A0A6A5JVU4</accession>